<organism evidence="2 3">
    <name type="scientific">Methermicoccus shengliensis</name>
    <dbReference type="NCBI Taxonomy" id="660064"/>
    <lineage>
        <taxon>Archaea</taxon>
        <taxon>Methanobacteriati</taxon>
        <taxon>Methanobacteriota</taxon>
        <taxon>Stenosarchaea group</taxon>
        <taxon>Methanomicrobia</taxon>
        <taxon>Methanosarcinales</taxon>
        <taxon>Methermicoccaceae</taxon>
        <taxon>Methermicoccus</taxon>
    </lineage>
</organism>
<evidence type="ECO:0000259" key="1">
    <source>
        <dbReference type="Pfam" id="PF01593"/>
    </source>
</evidence>
<dbReference type="InterPro" id="IPR036188">
    <property type="entry name" value="FAD/NAD-bd_sf"/>
</dbReference>
<dbReference type="AlphaFoldDB" id="A0A832RXW3"/>
<reference evidence="2" key="1">
    <citation type="journal article" date="2020" name="bioRxiv">
        <title>A rank-normalized archaeal taxonomy based on genome phylogeny resolves widespread incomplete and uneven classifications.</title>
        <authorList>
            <person name="Rinke C."/>
            <person name="Chuvochina M."/>
            <person name="Mussig A.J."/>
            <person name="Chaumeil P.-A."/>
            <person name="Waite D.W."/>
            <person name="Whitman W.B."/>
            <person name="Parks D.H."/>
            <person name="Hugenholtz P."/>
        </authorList>
    </citation>
    <scope>NUCLEOTIDE SEQUENCE</scope>
    <source>
        <strain evidence="2">UBA12518</strain>
    </source>
</reference>
<dbReference type="PANTHER" id="PTHR43734:SF1">
    <property type="entry name" value="PHYTOENE DESATURASE"/>
    <property type="match status" value="1"/>
</dbReference>
<dbReference type="RefSeq" id="WP_042686895.1">
    <property type="nucleotide sequence ID" value="NZ_DUIH01000023.1"/>
</dbReference>
<sequence length="520" mass="58270">MKIAEKELLDEPSCGIEAGEYDVILIGGGLSALTCGFILARDRKRVLIIERNPIVGGVCSSFERDGFVFDRGPQVFPAFAGGAQLDNFLKEFGLRKKLTMLRPNYPFKVCLPSGELEIPANLSTLKSMLKARYPDEKGIDGFFNTLAKLKREMYTIESKRMTLVRFLIFWARHPNVVRYHKKTFSSLLERYIEDEGLKAYLAAPWVYTGLPPSKVSALTLSLMLAHMYEGGVYYPKGGSSRLPEVLSYGYKRYGGKLLLGAEVDSILVEFVHDVPVVRGVKLGEKVFRAKYVVSAIDARRTFKLTGGMVHKRYLENLERLQPALSAVRLMLGIKGGKLNTRAHETLLFEYDSPEEVYSRLLKGEPAFCGITVPSLTDRTLAPKGHEVVAVRTLVPSHYWNGADERMRERLVSSLIERAEEVVPDIERRILVHEIQTPETIATLAGSNDGALFGWAPTPEVVQKKRPTQQTPIRGLLLAGQWTQPGGGVVHAMESGWIAAFTIMRLEWMYESEVPQETTQE</sequence>
<dbReference type="PANTHER" id="PTHR43734">
    <property type="entry name" value="PHYTOENE DESATURASE"/>
    <property type="match status" value="1"/>
</dbReference>
<dbReference type="Gene3D" id="3.50.50.60">
    <property type="entry name" value="FAD/NAD(P)-binding domain"/>
    <property type="match status" value="2"/>
</dbReference>
<feature type="domain" description="Amine oxidase" evidence="1">
    <location>
        <begin position="33"/>
        <end position="499"/>
    </location>
</feature>
<protein>
    <submittedName>
        <fullName evidence="2">NAD(P)/FAD-dependent oxidoreductase</fullName>
    </submittedName>
</protein>
<evidence type="ECO:0000313" key="2">
    <source>
        <dbReference type="EMBL" id="HIH70406.1"/>
    </source>
</evidence>
<evidence type="ECO:0000313" key="3">
    <source>
        <dbReference type="Proteomes" id="UP000600363"/>
    </source>
</evidence>
<name>A0A832RXW3_9EURY</name>
<dbReference type="Proteomes" id="UP000600363">
    <property type="component" value="Unassembled WGS sequence"/>
</dbReference>
<proteinExistence type="predicted"/>
<comment type="caution">
    <text evidence="2">The sequence shown here is derived from an EMBL/GenBank/DDBJ whole genome shotgun (WGS) entry which is preliminary data.</text>
</comment>
<dbReference type="InterPro" id="IPR002937">
    <property type="entry name" value="Amino_oxidase"/>
</dbReference>
<dbReference type="Pfam" id="PF01593">
    <property type="entry name" value="Amino_oxidase"/>
    <property type="match status" value="1"/>
</dbReference>
<gene>
    <name evidence="2" type="ORF">HA299_07380</name>
</gene>
<dbReference type="GO" id="GO:0016491">
    <property type="term" value="F:oxidoreductase activity"/>
    <property type="evidence" value="ECO:0007669"/>
    <property type="project" value="InterPro"/>
</dbReference>
<dbReference type="EMBL" id="DUIH01000023">
    <property type="protein sequence ID" value="HIH70406.1"/>
    <property type="molecule type" value="Genomic_DNA"/>
</dbReference>
<dbReference type="SUPFAM" id="SSF51905">
    <property type="entry name" value="FAD/NAD(P)-binding domain"/>
    <property type="match status" value="1"/>
</dbReference>
<accession>A0A832RXW3</accession>